<protein>
    <submittedName>
        <fullName evidence="2">Uncharacterized protein</fullName>
    </submittedName>
</protein>
<name>A0A498SX74_ACAVI</name>
<sequence>MEEKVPSRKTSKIARVEETDQETTEISVTSAEESQSMRAERTNLAKSESSEAKDEPDLEMDAKQAVVEAGVAEINAEVPIEELKDEIIIEDIEDEVKKIPEEEKDNKDKKYAAVDERKSPPPARQIISSPPRRRSPSPIRKRQERSPSPIRREVNHEISYKSYDQDTHRQRGPPPRTPTYLSFSSYIPVEKTAYSPISPWVQNAAQKYRNDYTAVSTYKSPSIYTSIFDDIVNSGPFSSDLYSTSRLLERSRSRSRELRNALRSKRSTSNYYRYTSNYATPPLRTRDYSTPPFSSVYRSSSRSGSFISFLEYSGQKQYELSRSSSRYSALDGLSRASSRSNVDMFYNGGRLSRVDNYVRNLNRKTEYGFP</sequence>
<feature type="region of interest" description="Disordered" evidence="1">
    <location>
        <begin position="1"/>
        <end position="59"/>
    </location>
</feature>
<organism evidence="2 3">
    <name type="scientific">Acanthocheilonema viteae</name>
    <name type="common">Filarial nematode worm</name>
    <name type="synonym">Dipetalonema viteae</name>
    <dbReference type="NCBI Taxonomy" id="6277"/>
    <lineage>
        <taxon>Eukaryota</taxon>
        <taxon>Metazoa</taxon>
        <taxon>Ecdysozoa</taxon>
        <taxon>Nematoda</taxon>
        <taxon>Chromadorea</taxon>
        <taxon>Rhabditida</taxon>
        <taxon>Spirurina</taxon>
        <taxon>Spiruromorpha</taxon>
        <taxon>Filarioidea</taxon>
        <taxon>Onchocercidae</taxon>
        <taxon>Acanthocheilonema</taxon>
    </lineage>
</organism>
<feature type="compositionally biased region" description="Basic and acidic residues" evidence="1">
    <location>
        <begin position="150"/>
        <end position="169"/>
    </location>
</feature>
<dbReference type="EMBL" id="UPTC01004247">
    <property type="protein sequence ID" value="VBB34857.1"/>
    <property type="molecule type" value="Genomic_DNA"/>
</dbReference>
<evidence type="ECO:0000256" key="1">
    <source>
        <dbReference type="SAM" id="MobiDB-lite"/>
    </source>
</evidence>
<feature type="non-terminal residue" evidence="2">
    <location>
        <position position="370"/>
    </location>
</feature>
<keyword evidence="3" id="KW-1185">Reference proteome</keyword>
<gene>
    <name evidence="2" type="ORF">NAV_LOCUS9648</name>
</gene>
<proteinExistence type="predicted"/>
<feature type="compositionally biased region" description="Basic and acidic residues" evidence="1">
    <location>
        <begin position="95"/>
        <end position="119"/>
    </location>
</feature>
<dbReference type="OrthoDB" id="5870358at2759"/>
<reference evidence="2 3" key="1">
    <citation type="submission" date="2018-08" db="EMBL/GenBank/DDBJ databases">
        <authorList>
            <person name="Laetsch R D."/>
            <person name="Stevens L."/>
            <person name="Kumar S."/>
            <person name="Blaxter L. M."/>
        </authorList>
    </citation>
    <scope>NUCLEOTIDE SEQUENCE [LARGE SCALE GENOMIC DNA]</scope>
</reference>
<dbReference type="AlphaFoldDB" id="A0A498SX74"/>
<feature type="compositionally biased region" description="Basic residues" evidence="1">
    <location>
        <begin position="131"/>
        <end position="143"/>
    </location>
</feature>
<dbReference type="Proteomes" id="UP000276991">
    <property type="component" value="Unassembled WGS sequence"/>
</dbReference>
<accession>A0A498SX74</accession>
<evidence type="ECO:0000313" key="3">
    <source>
        <dbReference type="Proteomes" id="UP000276991"/>
    </source>
</evidence>
<dbReference type="STRING" id="6277.A0A498SX74"/>
<feature type="compositionally biased region" description="Polar residues" evidence="1">
    <location>
        <begin position="24"/>
        <end position="37"/>
    </location>
</feature>
<feature type="compositionally biased region" description="Basic and acidic residues" evidence="1">
    <location>
        <begin position="38"/>
        <end position="55"/>
    </location>
</feature>
<feature type="region of interest" description="Disordered" evidence="1">
    <location>
        <begin position="95"/>
        <end position="180"/>
    </location>
</feature>
<evidence type="ECO:0000313" key="2">
    <source>
        <dbReference type="EMBL" id="VBB34857.1"/>
    </source>
</evidence>